<dbReference type="InterPro" id="IPR036249">
    <property type="entry name" value="Thioredoxin-like_sf"/>
</dbReference>
<gene>
    <name evidence="2" type="ordered locus">NEQ029</name>
</gene>
<dbReference type="STRING" id="228908.NEQ029"/>
<organism evidence="2 3">
    <name type="scientific">Nanoarchaeum equitans (strain Kin4-M)</name>
    <dbReference type="NCBI Taxonomy" id="228908"/>
    <lineage>
        <taxon>Archaea</taxon>
        <taxon>Nanobdellota</taxon>
        <taxon>Candidatus Nanoarchaeia</taxon>
        <taxon>Nanoarchaeales</taxon>
        <taxon>Nanoarchaeaceae</taxon>
        <taxon>Nanoarchaeum</taxon>
    </lineage>
</organism>
<sequence>MKAKKLLIFVPLLLLPLLTLLMHKTEPKHYKHYNIYVVYSPYCPHCHNLLKTLDELGIKAITIDYREFPKTPYYKFVAKYFNGVPLVFAKTKNQLIIISGYPSEIQDNNGYYYGKEYEIELCKKLGGKPVYINNSYYFCEINNTILGNRKAIEWLINICKSQGCENLTIIK</sequence>
<dbReference type="KEGG" id="neq:NEQ029"/>
<dbReference type="CDD" id="cd02972">
    <property type="entry name" value="DsbA_family"/>
    <property type="match status" value="1"/>
</dbReference>
<evidence type="ECO:0000259" key="1">
    <source>
        <dbReference type="Pfam" id="PF00462"/>
    </source>
</evidence>
<keyword evidence="3" id="KW-1185">Reference proteome</keyword>
<evidence type="ECO:0000313" key="3">
    <source>
        <dbReference type="Proteomes" id="UP000000578"/>
    </source>
</evidence>
<dbReference type="EMBL" id="AE017199">
    <property type="protein sequence ID" value="AAR38884.1"/>
    <property type="molecule type" value="Genomic_DNA"/>
</dbReference>
<dbReference type="EnsemblBacteria" id="AAR38884">
    <property type="protein sequence ID" value="AAR38884"/>
    <property type="gene ID" value="NEQ029"/>
</dbReference>
<accession>Q74MG6</accession>
<feature type="domain" description="Glutaredoxin" evidence="1">
    <location>
        <begin position="39"/>
        <end position="90"/>
    </location>
</feature>
<dbReference type="Proteomes" id="UP000000578">
    <property type="component" value="Chromosome"/>
</dbReference>
<dbReference type="BioCyc" id="NEQU228908:GJB6-31-MONOMER"/>
<dbReference type="AlphaFoldDB" id="Q74MG6"/>
<protein>
    <submittedName>
        <fullName evidence="2">NEQ029</fullName>
    </submittedName>
</protein>
<dbReference type="HOGENOM" id="CLU_1559524_0_0_2"/>
<name>Q74MG6_NANEQ</name>
<dbReference type="Gene3D" id="3.40.30.10">
    <property type="entry name" value="Glutaredoxin"/>
    <property type="match status" value="1"/>
</dbReference>
<dbReference type="InterPro" id="IPR002109">
    <property type="entry name" value="Glutaredoxin"/>
</dbReference>
<dbReference type="Pfam" id="PF00462">
    <property type="entry name" value="Glutaredoxin"/>
    <property type="match status" value="1"/>
</dbReference>
<evidence type="ECO:0000313" key="2">
    <source>
        <dbReference type="EMBL" id="AAR38884.1"/>
    </source>
</evidence>
<dbReference type="SUPFAM" id="SSF52833">
    <property type="entry name" value="Thioredoxin-like"/>
    <property type="match status" value="1"/>
</dbReference>
<proteinExistence type="predicted"/>
<reference evidence="2 3" key="1">
    <citation type="journal article" date="2003" name="Proc. Natl. Acad. Sci. U.S.A.">
        <title>The genome of Nanoarchaeum equitans: insights into early archaeal evolution and derived parasitism.</title>
        <authorList>
            <person name="Waters E."/>
            <person name="Hohn M.J."/>
            <person name="Ahel I."/>
            <person name="Graham D.E."/>
            <person name="Adams M.D."/>
            <person name="Barnstead M."/>
            <person name="Beeson K.Y."/>
            <person name="Bibbs L."/>
            <person name="Bolanos R."/>
            <person name="Keller M."/>
            <person name="Kretz K."/>
            <person name="Lin X."/>
            <person name="Mathur E."/>
            <person name="Ni J."/>
            <person name="Podar M."/>
            <person name="Richardson T."/>
            <person name="Sutton G.G."/>
            <person name="Simon M."/>
            <person name="Soll D."/>
            <person name="Stetter K.O."/>
            <person name="Short J.M."/>
            <person name="Noordewier M."/>
        </authorList>
    </citation>
    <scope>NUCLEOTIDE SEQUENCE [LARGE SCALE GENOMIC DNA]</scope>
    <source>
        <strain evidence="2 3">Kin4-M</strain>
    </source>
</reference>